<dbReference type="Pfam" id="PF00134">
    <property type="entry name" value="Cyclin_N"/>
    <property type="match status" value="1"/>
</dbReference>
<evidence type="ECO:0000256" key="3">
    <source>
        <dbReference type="ARBA" id="ARBA00023127"/>
    </source>
</evidence>
<dbReference type="SUPFAM" id="SSF47954">
    <property type="entry name" value="Cyclin-like"/>
    <property type="match status" value="2"/>
</dbReference>
<dbReference type="GO" id="GO:0016538">
    <property type="term" value="F:cyclin-dependent protein serine/threonine kinase regulator activity"/>
    <property type="evidence" value="ECO:0007669"/>
    <property type="project" value="UniProtKB-ARBA"/>
</dbReference>
<feature type="region of interest" description="Disordered" evidence="6">
    <location>
        <begin position="148"/>
        <end position="260"/>
    </location>
</feature>
<dbReference type="InterPro" id="IPR006671">
    <property type="entry name" value="Cyclin_N"/>
</dbReference>
<evidence type="ECO:0000313" key="9">
    <source>
        <dbReference type="EMBL" id="KAK0551774.1"/>
    </source>
</evidence>
<dbReference type="InterPro" id="IPR039361">
    <property type="entry name" value="Cyclin"/>
</dbReference>
<feature type="region of interest" description="Disordered" evidence="6">
    <location>
        <begin position="750"/>
        <end position="773"/>
    </location>
</feature>
<feature type="compositionally biased region" description="Polar residues" evidence="6">
    <location>
        <begin position="7"/>
        <end position="18"/>
    </location>
</feature>
<comment type="caution">
    <text evidence="9">The sequence shown here is derived from an EMBL/GenBank/DDBJ whole genome shotgun (WGS) entry which is preliminary data.</text>
</comment>
<dbReference type="InterPro" id="IPR004367">
    <property type="entry name" value="Cyclin_C-dom"/>
</dbReference>
<evidence type="ECO:0000256" key="2">
    <source>
        <dbReference type="ARBA" id="ARBA00022618"/>
    </source>
</evidence>
<dbReference type="AlphaFoldDB" id="A0AAN6JU69"/>
<keyword evidence="3 5" id="KW-0195">Cyclin</keyword>
<dbReference type="FunFam" id="1.10.472.10:FF:000001">
    <property type="entry name" value="G2/mitotic-specific cyclin"/>
    <property type="match status" value="1"/>
</dbReference>
<dbReference type="PANTHER" id="PTHR10177">
    <property type="entry name" value="CYCLINS"/>
    <property type="match status" value="1"/>
</dbReference>
<feature type="compositionally biased region" description="Polar residues" evidence="6">
    <location>
        <begin position="174"/>
        <end position="193"/>
    </location>
</feature>
<evidence type="ECO:0000256" key="6">
    <source>
        <dbReference type="SAM" id="MobiDB-lite"/>
    </source>
</evidence>
<feature type="domain" description="Cyclin C-terminal" evidence="8">
    <location>
        <begin position="619"/>
        <end position="733"/>
    </location>
</feature>
<evidence type="ECO:0000259" key="7">
    <source>
        <dbReference type="SMART" id="SM00385"/>
    </source>
</evidence>
<evidence type="ECO:0000256" key="1">
    <source>
        <dbReference type="ARBA" id="ARBA00006955"/>
    </source>
</evidence>
<keyword evidence="10" id="KW-1185">Reference proteome</keyword>
<dbReference type="Proteomes" id="UP001176517">
    <property type="component" value="Unassembled WGS sequence"/>
</dbReference>
<dbReference type="Pfam" id="PF02984">
    <property type="entry name" value="Cyclin_C"/>
    <property type="match status" value="1"/>
</dbReference>
<protein>
    <submittedName>
        <fullName evidence="9">B-type cyclin</fullName>
    </submittedName>
</protein>
<dbReference type="Gene3D" id="1.10.472.10">
    <property type="entry name" value="Cyclin-like"/>
    <property type="match status" value="2"/>
</dbReference>
<keyword evidence="4" id="KW-0131">Cell cycle</keyword>
<keyword evidence="2" id="KW-0132">Cell division</keyword>
<organism evidence="9 10">
    <name type="scientific">Tilletia horrida</name>
    <dbReference type="NCBI Taxonomy" id="155126"/>
    <lineage>
        <taxon>Eukaryota</taxon>
        <taxon>Fungi</taxon>
        <taxon>Dikarya</taxon>
        <taxon>Basidiomycota</taxon>
        <taxon>Ustilaginomycotina</taxon>
        <taxon>Exobasidiomycetes</taxon>
        <taxon>Tilletiales</taxon>
        <taxon>Tilletiaceae</taxon>
        <taxon>Tilletia</taxon>
    </lineage>
</organism>
<reference evidence="9" key="1">
    <citation type="journal article" date="2023" name="PhytoFront">
        <title>Draft Genome Resources of Seven Strains of Tilletia horrida, Causal Agent of Kernel Smut of Rice.</title>
        <authorList>
            <person name="Khanal S."/>
            <person name="Antony Babu S."/>
            <person name="Zhou X.G."/>
        </authorList>
    </citation>
    <scope>NUCLEOTIDE SEQUENCE</scope>
    <source>
        <strain evidence="9">TX6</strain>
    </source>
</reference>
<evidence type="ECO:0000313" key="10">
    <source>
        <dbReference type="Proteomes" id="UP001176517"/>
    </source>
</evidence>
<dbReference type="FunFam" id="1.10.472.10:FF:000005">
    <property type="entry name" value="G2/mitotic-specific cyclin B"/>
    <property type="match status" value="1"/>
</dbReference>
<feature type="domain" description="Cyclin-like" evidence="7">
    <location>
        <begin position="623"/>
        <end position="703"/>
    </location>
</feature>
<feature type="compositionally biased region" description="Polar residues" evidence="6">
    <location>
        <begin position="350"/>
        <end position="360"/>
    </location>
</feature>
<sequence length="781" mass="83088">MSRVVLSHQQTASRSTRNARMGSGPSAPSAPLTGSTTTSIPTSRSAGSVSDHAAHGSAAGLKSKASRVPASVGAGSGRSELQRAQARGALSDRSNVPSRSSSIHQSADALPTKLGKHGRTASAVSSESTTGVLKAKVTATALAARRRLGNGLSGGSGSSTSAPTTVQAAGPVRSRSSSTASLAHNTASSSGPASANVGLGLRRTRGGSITGSGLPSASAIPPVSNVDRTIRRTGSSGGASLRQRSASSSSSGGMAPHARAASMDVEMDGAQNKGKSRPDNGFDDIAEMSADIDRHLENAAAQQSTAAAAASSLQSLAQAAMAAVTHLDEIMGDDEAISAAGSGATTQLLDSDTVRGSSVVSGLPGWTETETVTTPRLDGVPSGTQTPSSPCVDGGEDTFQEPNLDPDHLFTLPPDMELAAQRAVAAIRARYEVEVLQPTVERARAERAEAVRNGTMTAEAAAYENDLVDAGLDPDEVRDTTMVAEYAEEVFAYMAQCEKTTMANPHYMDFQNEMDWSMRATLIDWLMQIHVRYHMLPETLWIAINLADRFLSVRVVSLAKLQLVGVTAMFIAAKYEEILAPTVDDLVRLMTNSGYTRDEILKGERIVLSTLEFNVSKYCSPYSWVRRISKADEYDIQTRTLCKFLIECTLLDHRFLRIKPSTIAAIGMFLAKKMLGGEWNDAFVYYSGFTAEQLLPGANLLLERLLDPAFEDMFVCKKYSIRKFLRASVFAREWVRAHAGGSLNPAAMASFQQQHQQHSQDQSQEYEEDNGVVSPVQTVFA</sequence>
<evidence type="ECO:0000256" key="4">
    <source>
        <dbReference type="ARBA" id="ARBA00023306"/>
    </source>
</evidence>
<dbReference type="SMART" id="SM01332">
    <property type="entry name" value="Cyclin_C"/>
    <property type="match status" value="1"/>
</dbReference>
<feature type="compositionally biased region" description="Low complexity" evidence="6">
    <location>
        <begin position="238"/>
        <end position="253"/>
    </location>
</feature>
<proteinExistence type="inferred from homology"/>
<feature type="compositionally biased region" description="Polar residues" evidence="6">
    <location>
        <begin position="122"/>
        <end position="131"/>
    </location>
</feature>
<dbReference type="InterPro" id="IPR013763">
    <property type="entry name" value="Cyclin-like_dom"/>
</dbReference>
<feature type="compositionally biased region" description="Low complexity" evidence="6">
    <location>
        <begin position="91"/>
        <end position="102"/>
    </location>
</feature>
<feature type="region of interest" description="Disordered" evidence="6">
    <location>
        <begin position="1"/>
        <end position="132"/>
    </location>
</feature>
<feature type="domain" description="Cyclin-like" evidence="7">
    <location>
        <begin position="524"/>
        <end position="609"/>
    </location>
</feature>
<evidence type="ECO:0000256" key="5">
    <source>
        <dbReference type="RuleBase" id="RU000383"/>
    </source>
</evidence>
<name>A0AAN6JU69_9BASI</name>
<dbReference type="InterPro" id="IPR036915">
    <property type="entry name" value="Cyclin-like_sf"/>
</dbReference>
<dbReference type="GO" id="GO:0044772">
    <property type="term" value="P:mitotic cell cycle phase transition"/>
    <property type="evidence" value="ECO:0007669"/>
    <property type="project" value="UniProtKB-ARBA"/>
</dbReference>
<feature type="compositionally biased region" description="Polar residues" evidence="6">
    <location>
        <begin position="32"/>
        <end position="48"/>
    </location>
</feature>
<feature type="region of interest" description="Disordered" evidence="6">
    <location>
        <begin position="350"/>
        <end position="395"/>
    </location>
</feature>
<dbReference type="SMART" id="SM00385">
    <property type="entry name" value="CYCLIN"/>
    <property type="match status" value="2"/>
</dbReference>
<dbReference type="EMBL" id="JAPDMZ010000072">
    <property type="protein sequence ID" value="KAK0551774.1"/>
    <property type="molecule type" value="Genomic_DNA"/>
</dbReference>
<dbReference type="CDD" id="cd20512">
    <property type="entry name" value="CYCLIN_CLBs_yeast_rpt2"/>
    <property type="match status" value="1"/>
</dbReference>
<accession>A0AAN6JU69</accession>
<gene>
    <name evidence="9" type="primary">CLB4</name>
    <name evidence="9" type="ORF">OC846_003159</name>
</gene>
<evidence type="ECO:0000259" key="8">
    <source>
        <dbReference type="SMART" id="SM01332"/>
    </source>
</evidence>
<dbReference type="GO" id="GO:0051301">
    <property type="term" value="P:cell division"/>
    <property type="evidence" value="ECO:0007669"/>
    <property type="project" value="UniProtKB-KW"/>
</dbReference>
<feature type="compositionally biased region" description="Low complexity" evidence="6">
    <location>
        <begin position="752"/>
        <end position="763"/>
    </location>
</feature>
<comment type="similarity">
    <text evidence="1">Belongs to the cyclin family. Cyclin AB subfamily.</text>
</comment>